<evidence type="ECO:0000256" key="1">
    <source>
        <dbReference type="SAM" id="SignalP"/>
    </source>
</evidence>
<dbReference type="OrthoDB" id="5290976at2"/>
<dbReference type="Pfam" id="PF06629">
    <property type="entry name" value="MipA"/>
    <property type="match status" value="1"/>
</dbReference>
<accession>A0A437RM43</accession>
<comment type="caution">
    <text evidence="2">The sequence shown here is derived from an EMBL/GenBank/DDBJ whole genome shotgun (WGS) entry which is preliminary data.</text>
</comment>
<dbReference type="EMBL" id="SACR01000002">
    <property type="protein sequence ID" value="RVU47839.1"/>
    <property type="molecule type" value="Genomic_DNA"/>
</dbReference>
<name>A0A437RM43_9BURK</name>
<evidence type="ECO:0000313" key="2">
    <source>
        <dbReference type="EMBL" id="RVU47839.1"/>
    </source>
</evidence>
<organism evidence="2 3">
    <name type="scientific">Rubrivivax rivuli</name>
    <dbReference type="NCBI Taxonomy" id="1862385"/>
    <lineage>
        <taxon>Bacteria</taxon>
        <taxon>Pseudomonadati</taxon>
        <taxon>Pseudomonadota</taxon>
        <taxon>Betaproteobacteria</taxon>
        <taxon>Burkholderiales</taxon>
        <taxon>Sphaerotilaceae</taxon>
        <taxon>Rubrivivax</taxon>
    </lineage>
</organism>
<gene>
    <name evidence="2" type="ORF">EOE66_07760</name>
</gene>
<protein>
    <submittedName>
        <fullName evidence="2">MipA/OmpV family protein</fullName>
    </submittedName>
</protein>
<feature type="signal peptide" evidence="1">
    <location>
        <begin position="1"/>
        <end position="19"/>
    </location>
</feature>
<keyword evidence="1" id="KW-0732">Signal</keyword>
<sequence length="279" mass="30145">MAPIAAALTLLTTGPAAQAQSEEAPASSLPLWELGAFGFGVSQQAYPGSEEQLTRGLVLPYAQYRGRFLRADRDTAGLRAVKTPLYELDIGVAGSFGGSSDEIGARRGMPALGTLIEFGPRLKINLGTWGEGRHAGRWRVELPLRGVFDISDGAAHRGMSFEPKINFQRRSLGGWGYAVSLGAIVGDKRLNRTFYGVDPVYALPDRPAYAAQSGLISWRLSTSLSRQVSRDWRWVGFARWASVAGAANEASPLVKRTNGLSVGMGLSYTWLRSEARANE</sequence>
<proteinExistence type="predicted"/>
<dbReference type="AlphaFoldDB" id="A0A437RM43"/>
<reference evidence="2 3" key="1">
    <citation type="submission" date="2019-01" db="EMBL/GenBank/DDBJ databases">
        <authorList>
            <person name="Chen W.-M."/>
        </authorList>
    </citation>
    <scope>NUCLEOTIDE SEQUENCE [LARGE SCALE GENOMIC DNA]</scope>
    <source>
        <strain evidence="2 3">KYPY4</strain>
    </source>
</reference>
<evidence type="ECO:0000313" key="3">
    <source>
        <dbReference type="Proteomes" id="UP000285575"/>
    </source>
</evidence>
<dbReference type="Proteomes" id="UP000285575">
    <property type="component" value="Unassembled WGS sequence"/>
</dbReference>
<dbReference type="InterPro" id="IPR010583">
    <property type="entry name" value="MipA"/>
</dbReference>
<keyword evidence="3" id="KW-1185">Reference proteome</keyword>
<feature type="chain" id="PRO_5019502378" evidence="1">
    <location>
        <begin position="20"/>
        <end position="279"/>
    </location>
</feature>